<organism evidence="1 2">
    <name type="scientific">Burkholderia multivorans CGD2</name>
    <dbReference type="NCBI Taxonomy" id="513052"/>
    <lineage>
        <taxon>Bacteria</taxon>
        <taxon>Pseudomonadati</taxon>
        <taxon>Pseudomonadota</taxon>
        <taxon>Betaproteobacteria</taxon>
        <taxon>Burkholderiales</taxon>
        <taxon>Burkholderiaceae</taxon>
        <taxon>Burkholderia</taxon>
        <taxon>Burkholderia cepacia complex</taxon>
    </lineage>
</organism>
<dbReference type="Proteomes" id="UP000004535">
    <property type="component" value="Unassembled WGS sequence"/>
</dbReference>
<dbReference type="EMBL" id="ACFC01000015">
    <property type="protein sequence ID" value="EEE04498.1"/>
    <property type="molecule type" value="Genomic_DNA"/>
</dbReference>
<accession>B9BXR8</accession>
<comment type="caution">
    <text evidence="1">The sequence shown here is derived from an EMBL/GenBank/DDBJ whole genome shotgun (WGS) entry which is preliminary data.</text>
</comment>
<dbReference type="AlphaFoldDB" id="B9BXR8"/>
<protein>
    <submittedName>
        <fullName evidence="1">Uncharacterized protein</fullName>
    </submittedName>
</protein>
<evidence type="ECO:0000313" key="2">
    <source>
        <dbReference type="Proteomes" id="UP000004535"/>
    </source>
</evidence>
<sequence>MPARAGIDWTNRRPLARAAATQITDVKPTRRGAQGTPRRRS</sequence>
<gene>
    <name evidence="1" type="ORF">BURMUCGD2_3222</name>
</gene>
<reference evidence="1 2" key="1">
    <citation type="journal article" date="2012" name="J. Bacteriol.">
        <title>Draft Genome Sequence Determination for Cystic Fibrosis and Chronic Granulomatous Disease Burkholderia multivorans Isolates.</title>
        <authorList>
            <person name="Varga J.J."/>
            <person name="Losada L."/>
            <person name="Zelazny A.M."/>
            <person name="Brinkac L."/>
            <person name="Harkins D."/>
            <person name="Radune D."/>
            <person name="Hostetler J."/>
            <person name="Sampaio E.P."/>
            <person name="Ronning C.M."/>
            <person name="Nierman W.C."/>
            <person name="Greenberg D.E."/>
            <person name="Holland S.M."/>
            <person name="Goldberg J.B."/>
        </authorList>
    </citation>
    <scope>NUCLEOTIDE SEQUENCE [LARGE SCALE GENOMIC DNA]</scope>
    <source>
        <strain evidence="1 2">CGD2</strain>
    </source>
</reference>
<evidence type="ECO:0000313" key="1">
    <source>
        <dbReference type="EMBL" id="EEE04498.1"/>
    </source>
</evidence>
<name>B9BXR8_9BURK</name>
<proteinExistence type="predicted"/>